<dbReference type="PANTHER" id="PTHR47737:SF1">
    <property type="entry name" value="GLYCINE BETAINE_PROLINE BETAINE TRANSPORT SYSTEM PERMEASE PROTEIN PROW"/>
    <property type="match status" value="1"/>
</dbReference>
<keyword evidence="4 7" id="KW-0812">Transmembrane</keyword>
<dbReference type="GO" id="GO:0015871">
    <property type="term" value="P:choline transport"/>
    <property type="evidence" value="ECO:0007669"/>
    <property type="project" value="TreeGrafter"/>
</dbReference>
<evidence type="ECO:0000313" key="9">
    <source>
        <dbReference type="EMBL" id="GLQ75306.1"/>
    </source>
</evidence>
<feature type="transmembrane region" description="Helical" evidence="7">
    <location>
        <begin position="128"/>
        <end position="151"/>
    </location>
</feature>
<protein>
    <submittedName>
        <fullName evidence="9">Permease</fullName>
    </submittedName>
</protein>
<organism evidence="9 10">
    <name type="scientific">Vibrio penaeicida</name>
    <dbReference type="NCBI Taxonomy" id="104609"/>
    <lineage>
        <taxon>Bacteria</taxon>
        <taxon>Pseudomonadati</taxon>
        <taxon>Pseudomonadota</taxon>
        <taxon>Gammaproteobacteria</taxon>
        <taxon>Vibrionales</taxon>
        <taxon>Vibrionaceae</taxon>
        <taxon>Vibrio</taxon>
    </lineage>
</organism>
<dbReference type="Proteomes" id="UP001156690">
    <property type="component" value="Unassembled WGS sequence"/>
</dbReference>
<proteinExistence type="inferred from homology"/>
<comment type="similarity">
    <text evidence="7">Belongs to the binding-protein-dependent transport system permease family.</text>
</comment>
<keyword evidence="2 7" id="KW-0813">Transport</keyword>
<comment type="caution">
    <text evidence="9">The sequence shown here is derived from an EMBL/GenBank/DDBJ whole genome shotgun (WGS) entry which is preliminary data.</text>
</comment>
<dbReference type="NCBIfam" id="TIGR03416">
    <property type="entry name" value="ABC_choXWV_perm"/>
    <property type="match status" value="1"/>
</dbReference>
<dbReference type="FunFam" id="1.10.3720.10:FF:000001">
    <property type="entry name" value="Glycine betaine ABC transporter, permease"/>
    <property type="match status" value="1"/>
</dbReference>
<accession>A0AAV5NX70</accession>
<evidence type="ECO:0000256" key="4">
    <source>
        <dbReference type="ARBA" id="ARBA00022692"/>
    </source>
</evidence>
<keyword evidence="6 7" id="KW-0472">Membrane</keyword>
<name>A0AAV5NX70_9VIBR</name>
<dbReference type="CDD" id="cd06261">
    <property type="entry name" value="TM_PBP2"/>
    <property type="match status" value="1"/>
</dbReference>
<dbReference type="GO" id="GO:0015226">
    <property type="term" value="F:carnitine transmembrane transporter activity"/>
    <property type="evidence" value="ECO:0007669"/>
    <property type="project" value="TreeGrafter"/>
</dbReference>
<feature type="transmembrane region" description="Helical" evidence="7">
    <location>
        <begin position="81"/>
        <end position="98"/>
    </location>
</feature>
<evidence type="ECO:0000256" key="1">
    <source>
        <dbReference type="ARBA" id="ARBA00004651"/>
    </source>
</evidence>
<reference evidence="10" key="1">
    <citation type="journal article" date="2019" name="Int. J. Syst. Evol. Microbiol.">
        <title>The Global Catalogue of Microorganisms (GCM) 10K type strain sequencing project: providing services to taxonomists for standard genome sequencing and annotation.</title>
        <authorList>
            <consortium name="The Broad Institute Genomics Platform"/>
            <consortium name="The Broad Institute Genome Sequencing Center for Infectious Disease"/>
            <person name="Wu L."/>
            <person name="Ma J."/>
        </authorList>
    </citation>
    <scope>NUCLEOTIDE SEQUENCE [LARGE SCALE GENOMIC DNA]</scope>
    <source>
        <strain evidence="10">NBRC 15640</strain>
    </source>
</reference>
<evidence type="ECO:0000256" key="6">
    <source>
        <dbReference type="ARBA" id="ARBA00023136"/>
    </source>
</evidence>
<feature type="transmembrane region" description="Helical" evidence="7">
    <location>
        <begin position="238"/>
        <end position="262"/>
    </location>
</feature>
<dbReference type="SUPFAM" id="SSF161098">
    <property type="entry name" value="MetI-like"/>
    <property type="match status" value="1"/>
</dbReference>
<dbReference type="AlphaFoldDB" id="A0AAV5NX70"/>
<feature type="transmembrane region" description="Helical" evidence="7">
    <location>
        <begin position="52"/>
        <end position="74"/>
    </location>
</feature>
<evidence type="ECO:0000313" key="10">
    <source>
        <dbReference type="Proteomes" id="UP001156690"/>
    </source>
</evidence>
<dbReference type="InterPro" id="IPR035906">
    <property type="entry name" value="MetI-like_sf"/>
</dbReference>
<feature type="transmembrane region" description="Helical" evidence="7">
    <location>
        <begin position="282"/>
        <end position="299"/>
    </location>
</feature>
<comment type="subcellular location">
    <subcellularLocation>
        <location evidence="1 7">Cell membrane</location>
        <topology evidence="1 7">Multi-pass membrane protein</topology>
    </subcellularLocation>
</comment>
<keyword evidence="5 7" id="KW-1133">Transmembrane helix</keyword>
<dbReference type="GO" id="GO:0005275">
    <property type="term" value="F:amine transmembrane transporter activity"/>
    <property type="evidence" value="ECO:0007669"/>
    <property type="project" value="TreeGrafter"/>
</dbReference>
<evidence type="ECO:0000256" key="3">
    <source>
        <dbReference type="ARBA" id="ARBA00022475"/>
    </source>
</evidence>
<feature type="domain" description="ABC transmembrane type-1" evidence="8">
    <location>
        <begin position="124"/>
        <end position="303"/>
    </location>
</feature>
<keyword evidence="10" id="KW-1185">Reference proteome</keyword>
<evidence type="ECO:0000256" key="7">
    <source>
        <dbReference type="RuleBase" id="RU363032"/>
    </source>
</evidence>
<evidence type="ECO:0000259" key="8">
    <source>
        <dbReference type="PROSITE" id="PS50928"/>
    </source>
</evidence>
<dbReference type="EMBL" id="BSNX01000067">
    <property type="protein sequence ID" value="GLQ75306.1"/>
    <property type="molecule type" value="Genomic_DNA"/>
</dbReference>
<dbReference type="Gene3D" id="1.10.3720.10">
    <property type="entry name" value="MetI-like"/>
    <property type="match status" value="1"/>
</dbReference>
<sequence length="311" mass="33709">MGGVRPLLALISSINLDFILNLGFILKQGFIVDFITNNKIPVGEWMETGVDWLTMNGAGFFDAISILLETVILFVVDIFKWMPPAIPIVLTAALAWYLHRSIPLVIFIIGALLTILNLGYWQEMLETFVLVFAATTISVLIGIPVGVMAAHRPWLYTLLRPILDLMQTVPTFVYLIPTLVLFGLGIVPGLISTIIFAIAAPIRLTYLGITKVPEELIEAGKAFGASKMKLLFKVELPAALPSIMAGITQCIMLSLSMVVIAALVGADGLGKPVVRALNTVNISQGFEAGLAIVLVAIILDRLCKSPNQKEV</sequence>
<evidence type="ECO:0000256" key="5">
    <source>
        <dbReference type="ARBA" id="ARBA00022989"/>
    </source>
</evidence>
<dbReference type="InterPro" id="IPR000515">
    <property type="entry name" value="MetI-like"/>
</dbReference>
<evidence type="ECO:0000256" key="2">
    <source>
        <dbReference type="ARBA" id="ARBA00022448"/>
    </source>
</evidence>
<dbReference type="PANTHER" id="PTHR47737">
    <property type="entry name" value="GLYCINE BETAINE/PROLINE BETAINE TRANSPORT SYSTEM PERMEASE PROTEIN PROW"/>
    <property type="match status" value="1"/>
</dbReference>
<gene>
    <name evidence="9" type="ORF">GCM10007932_46680</name>
</gene>
<dbReference type="Pfam" id="PF00528">
    <property type="entry name" value="BPD_transp_1"/>
    <property type="match status" value="1"/>
</dbReference>
<feature type="transmembrane region" description="Helical" evidence="7">
    <location>
        <begin position="104"/>
        <end position="121"/>
    </location>
</feature>
<feature type="transmembrane region" description="Helical" evidence="7">
    <location>
        <begin position="171"/>
        <end position="199"/>
    </location>
</feature>
<feature type="transmembrane region" description="Helical" evidence="7">
    <location>
        <begin position="7"/>
        <end position="32"/>
    </location>
</feature>
<dbReference type="InterPro" id="IPR017784">
    <property type="entry name" value="ABC_transptr_choline_permease"/>
</dbReference>
<keyword evidence="3" id="KW-1003">Cell membrane</keyword>
<dbReference type="GO" id="GO:0043190">
    <property type="term" value="C:ATP-binding cassette (ABC) transporter complex"/>
    <property type="evidence" value="ECO:0007669"/>
    <property type="project" value="TreeGrafter"/>
</dbReference>
<dbReference type="PROSITE" id="PS50928">
    <property type="entry name" value="ABC_TM1"/>
    <property type="match status" value="1"/>
</dbReference>
<dbReference type="GO" id="GO:0031460">
    <property type="term" value="P:glycine betaine transport"/>
    <property type="evidence" value="ECO:0007669"/>
    <property type="project" value="UniProtKB-ARBA"/>
</dbReference>